<keyword evidence="3" id="KW-0223">Dioxygenase</keyword>
<dbReference type="InterPro" id="IPR005123">
    <property type="entry name" value="Oxoglu/Fe-dep_dioxygenase_dom"/>
</dbReference>
<evidence type="ECO:0000256" key="5">
    <source>
        <dbReference type="ARBA" id="ARBA00023004"/>
    </source>
</evidence>
<dbReference type="PANTHER" id="PTHR10869">
    <property type="entry name" value="PROLYL 4-HYDROXYLASE ALPHA SUBUNIT"/>
    <property type="match status" value="1"/>
</dbReference>
<dbReference type="InterPro" id="IPR006620">
    <property type="entry name" value="Pro_4_hyd_alph"/>
</dbReference>
<feature type="signal peptide" evidence="7">
    <location>
        <begin position="1"/>
        <end position="20"/>
    </location>
</feature>
<dbReference type="InterPro" id="IPR044862">
    <property type="entry name" value="Pro_4_hyd_alph_FE2OG_OXY"/>
</dbReference>
<evidence type="ECO:0000256" key="1">
    <source>
        <dbReference type="ARBA" id="ARBA00001961"/>
    </source>
</evidence>
<dbReference type="Pfam" id="PF13640">
    <property type="entry name" value="2OG-FeII_Oxy_3"/>
    <property type="match status" value="1"/>
</dbReference>
<comment type="caution">
    <text evidence="9">The sequence shown here is derived from an EMBL/GenBank/DDBJ whole genome shotgun (WGS) entry which is preliminary data.</text>
</comment>
<proteinExistence type="predicted"/>
<keyword evidence="4" id="KW-0560">Oxidoreductase</keyword>
<dbReference type="PROSITE" id="PS51471">
    <property type="entry name" value="FE2OG_OXY"/>
    <property type="match status" value="1"/>
</dbReference>
<keyword evidence="2" id="KW-0479">Metal-binding</keyword>
<reference evidence="9 10" key="1">
    <citation type="submission" date="2024-10" db="EMBL/GenBank/DDBJ databases">
        <title>Updated reference genomes for cyclostephanoid diatoms.</title>
        <authorList>
            <person name="Roberts W.R."/>
            <person name="Alverson A.J."/>
        </authorList>
    </citation>
    <scope>NUCLEOTIDE SEQUENCE [LARGE SCALE GENOMIC DNA]</scope>
    <source>
        <strain evidence="9 10">AJA010-31</strain>
    </source>
</reference>
<dbReference type="PANTHER" id="PTHR10869:SF229">
    <property type="entry name" value="PROLYL 4-HYDROXYLASE ALPHA SUBUNIT DOMAIN-CONTAINING PROTEIN"/>
    <property type="match status" value="1"/>
</dbReference>
<accession>A0ABD3NPE4</accession>
<keyword evidence="5" id="KW-0408">Iron</keyword>
<evidence type="ECO:0000313" key="10">
    <source>
        <dbReference type="Proteomes" id="UP001530400"/>
    </source>
</evidence>
<name>A0ABD3NPE4_9STRA</name>
<evidence type="ECO:0000256" key="6">
    <source>
        <dbReference type="SAM" id="MobiDB-lite"/>
    </source>
</evidence>
<feature type="compositionally biased region" description="Basic residues" evidence="6">
    <location>
        <begin position="39"/>
        <end position="50"/>
    </location>
</feature>
<protein>
    <recommendedName>
        <fullName evidence="8">Fe2OG dioxygenase domain-containing protein</fullName>
    </recommendedName>
</protein>
<evidence type="ECO:0000259" key="8">
    <source>
        <dbReference type="PROSITE" id="PS51471"/>
    </source>
</evidence>
<keyword evidence="10" id="KW-1185">Reference proteome</keyword>
<dbReference type="EMBL" id="JALLPJ020001045">
    <property type="protein sequence ID" value="KAL3777436.1"/>
    <property type="molecule type" value="Genomic_DNA"/>
</dbReference>
<dbReference type="InterPro" id="IPR045054">
    <property type="entry name" value="P4HA-like"/>
</dbReference>
<feature type="domain" description="Fe2OG dioxygenase" evidence="8">
    <location>
        <begin position="225"/>
        <end position="337"/>
    </location>
</feature>
<dbReference type="Proteomes" id="UP001530400">
    <property type="component" value="Unassembled WGS sequence"/>
</dbReference>
<gene>
    <name evidence="9" type="ORF">ACHAWO_004720</name>
</gene>
<evidence type="ECO:0000313" key="9">
    <source>
        <dbReference type="EMBL" id="KAL3777436.1"/>
    </source>
</evidence>
<dbReference type="AlphaFoldDB" id="A0ABD3NPE4"/>
<dbReference type="Gene3D" id="2.60.120.620">
    <property type="entry name" value="q2cbj1_9rhob like domain"/>
    <property type="match status" value="1"/>
</dbReference>
<evidence type="ECO:0000256" key="2">
    <source>
        <dbReference type="ARBA" id="ARBA00022723"/>
    </source>
</evidence>
<evidence type="ECO:0000256" key="4">
    <source>
        <dbReference type="ARBA" id="ARBA00023002"/>
    </source>
</evidence>
<evidence type="ECO:0000256" key="7">
    <source>
        <dbReference type="SAM" id="SignalP"/>
    </source>
</evidence>
<feature type="region of interest" description="Disordered" evidence="6">
    <location>
        <begin position="37"/>
        <end position="74"/>
    </location>
</feature>
<sequence length="367" mass="41238">MTSAAAALSSLLLLVTTNTGASTTSFRPSCFAGGFGAKTKPKKAKQKKVKPSIVDELKRNSSPPPAPESPKLDRFGLPVVTEDDIFPPLSDDVIRTPVRNAQFERNEVAEAIQNHLGVNLNNFDDQGYSIHSEEGRKWKLNLLHSDPPVLTIDNFFSRQECEEYMHLVDSTSDEYDEGNTIPIVSPTFANSISRRTSTTYFCRYSSVPTLLWKAQHLLNNVDVHQFEEPQIVRYRNGQEFSWHYDEIPKVQLENGGQRLATLLVYLNDVERGGATVFRDLTALSDNKRGQQCKVSPKQGTALLFFPSFKDGTPDQRTLHKGEVALDEKMIAQVWIHEREYKASAPMDNFQADALAGMDALKERFLTQ</sequence>
<keyword evidence="7" id="KW-0732">Signal</keyword>
<comment type="cofactor">
    <cofactor evidence="1">
        <name>L-ascorbate</name>
        <dbReference type="ChEBI" id="CHEBI:38290"/>
    </cofactor>
</comment>
<dbReference type="GO" id="GO:0051213">
    <property type="term" value="F:dioxygenase activity"/>
    <property type="evidence" value="ECO:0007669"/>
    <property type="project" value="UniProtKB-KW"/>
</dbReference>
<dbReference type="GO" id="GO:0046872">
    <property type="term" value="F:metal ion binding"/>
    <property type="evidence" value="ECO:0007669"/>
    <property type="project" value="UniProtKB-KW"/>
</dbReference>
<organism evidence="9 10">
    <name type="scientific">Cyclotella atomus</name>
    <dbReference type="NCBI Taxonomy" id="382360"/>
    <lineage>
        <taxon>Eukaryota</taxon>
        <taxon>Sar</taxon>
        <taxon>Stramenopiles</taxon>
        <taxon>Ochrophyta</taxon>
        <taxon>Bacillariophyta</taxon>
        <taxon>Coscinodiscophyceae</taxon>
        <taxon>Thalassiosirophycidae</taxon>
        <taxon>Stephanodiscales</taxon>
        <taxon>Stephanodiscaceae</taxon>
        <taxon>Cyclotella</taxon>
    </lineage>
</organism>
<dbReference type="SMART" id="SM00702">
    <property type="entry name" value="P4Hc"/>
    <property type="match status" value="1"/>
</dbReference>
<evidence type="ECO:0000256" key="3">
    <source>
        <dbReference type="ARBA" id="ARBA00022964"/>
    </source>
</evidence>
<feature type="chain" id="PRO_5044840889" description="Fe2OG dioxygenase domain-containing protein" evidence="7">
    <location>
        <begin position="21"/>
        <end position="367"/>
    </location>
</feature>